<gene>
    <name evidence="2" type="ORF">TD95_004437</name>
</gene>
<name>A0A0F4ZKI4_9PEZI</name>
<evidence type="ECO:0000313" key="3">
    <source>
        <dbReference type="Proteomes" id="UP000033483"/>
    </source>
</evidence>
<dbReference type="AlphaFoldDB" id="A0A0F4ZKI4"/>
<evidence type="ECO:0000313" key="2">
    <source>
        <dbReference type="EMBL" id="KKA30715.1"/>
    </source>
</evidence>
<organism evidence="2 3">
    <name type="scientific">Thielaviopsis punctulata</name>
    <dbReference type="NCBI Taxonomy" id="72032"/>
    <lineage>
        <taxon>Eukaryota</taxon>
        <taxon>Fungi</taxon>
        <taxon>Dikarya</taxon>
        <taxon>Ascomycota</taxon>
        <taxon>Pezizomycotina</taxon>
        <taxon>Sordariomycetes</taxon>
        <taxon>Hypocreomycetidae</taxon>
        <taxon>Microascales</taxon>
        <taxon>Ceratocystidaceae</taxon>
        <taxon>Thielaviopsis</taxon>
    </lineage>
</organism>
<keyword evidence="3" id="KW-1185">Reference proteome</keyword>
<proteinExistence type="predicted"/>
<reference evidence="2 3" key="1">
    <citation type="submission" date="2015-03" db="EMBL/GenBank/DDBJ databases">
        <authorList>
            <person name="Radwan O."/>
            <person name="Al-Naeli F.A."/>
            <person name="Rendon G.A."/>
            <person name="Fields C."/>
        </authorList>
    </citation>
    <scope>NUCLEOTIDE SEQUENCE [LARGE SCALE GENOMIC DNA]</scope>
    <source>
        <strain evidence="2">CR-DP1</strain>
    </source>
</reference>
<accession>A0A0F4ZKI4</accession>
<protein>
    <submittedName>
        <fullName evidence="2">Uncharacterized protein</fullName>
    </submittedName>
</protein>
<dbReference type="PANTHER" id="PTHR42111:SF1">
    <property type="entry name" value="YALI0D23727P"/>
    <property type="match status" value="1"/>
</dbReference>
<feature type="region of interest" description="Disordered" evidence="1">
    <location>
        <begin position="271"/>
        <end position="294"/>
    </location>
</feature>
<feature type="region of interest" description="Disordered" evidence="1">
    <location>
        <begin position="207"/>
        <end position="246"/>
    </location>
</feature>
<dbReference type="Proteomes" id="UP000033483">
    <property type="component" value="Unassembled WGS sequence"/>
</dbReference>
<feature type="region of interest" description="Disordered" evidence="1">
    <location>
        <begin position="1"/>
        <end position="56"/>
    </location>
</feature>
<comment type="caution">
    <text evidence="2">The sequence shown here is derived from an EMBL/GenBank/DDBJ whole genome shotgun (WGS) entry which is preliminary data.</text>
</comment>
<feature type="compositionally biased region" description="Polar residues" evidence="1">
    <location>
        <begin position="9"/>
        <end position="53"/>
    </location>
</feature>
<evidence type="ECO:0000256" key="1">
    <source>
        <dbReference type="SAM" id="MobiDB-lite"/>
    </source>
</evidence>
<dbReference type="EMBL" id="LAEV01000301">
    <property type="protein sequence ID" value="KKA30715.1"/>
    <property type="molecule type" value="Genomic_DNA"/>
</dbReference>
<dbReference type="OrthoDB" id="5364312at2759"/>
<feature type="compositionally biased region" description="Polar residues" evidence="1">
    <location>
        <begin position="276"/>
        <end position="294"/>
    </location>
</feature>
<feature type="compositionally biased region" description="Low complexity" evidence="1">
    <location>
        <begin position="207"/>
        <end position="225"/>
    </location>
</feature>
<sequence length="294" mass="31012">MTLDHTSEAPLSSMSSFTRRAASPTQTTGASFFSCPSPSRVRSGSTRMSSPARSQIFERDVQDTSFSGFNVDAIPRHIRTENYIPSVLDASSEAITDRELDPDAVEIITHNSHQPAMAVAGSLPQSPMAHAADASWADEIVSLSDKGYNDDASYYAFSDSNDVRRLSFISFADVVQGEQLGSPIITPGNRDSFHMAGLTSLTSLNRSASPICSSSGSPPTSKSASIKGGDAPFRALDMSPSRKPVGSPTALTYAMAGGAVPMADVSVETMSEALRRTTSSDVSSAMRSIPSSPV</sequence>
<dbReference type="PANTHER" id="PTHR42111">
    <property type="entry name" value="YALI0D23727P"/>
    <property type="match status" value="1"/>
</dbReference>